<organism evidence="2 3">
    <name type="scientific">Solimonas marina</name>
    <dbReference type="NCBI Taxonomy" id="2714601"/>
    <lineage>
        <taxon>Bacteria</taxon>
        <taxon>Pseudomonadati</taxon>
        <taxon>Pseudomonadota</taxon>
        <taxon>Gammaproteobacteria</taxon>
        <taxon>Nevskiales</taxon>
        <taxon>Nevskiaceae</taxon>
        <taxon>Solimonas</taxon>
    </lineage>
</organism>
<evidence type="ECO:0000313" key="2">
    <source>
        <dbReference type="EMBL" id="NKF24579.1"/>
    </source>
</evidence>
<comment type="caution">
    <text evidence="2">The sequence shown here is derived from an EMBL/GenBank/DDBJ whole genome shotgun (WGS) entry which is preliminary data.</text>
</comment>
<evidence type="ECO:0000313" key="3">
    <source>
        <dbReference type="Proteomes" id="UP000653472"/>
    </source>
</evidence>
<reference evidence="2" key="1">
    <citation type="submission" date="2020-03" db="EMBL/GenBank/DDBJ databases">
        <title>Solimonas marina sp. nov., isolated from deep seawater of the Pacific Ocean.</title>
        <authorList>
            <person name="Liu X."/>
            <person name="Lai Q."/>
            <person name="Sun F."/>
            <person name="Gai Y."/>
            <person name="Li G."/>
            <person name="Shao Z."/>
        </authorList>
    </citation>
    <scope>NUCLEOTIDE SEQUENCE</scope>
    <source>
        <strain evidence="2">C16B3</strain>
    </source>
</reference>
<accession>A0A970BAL7</accession>
<name>A0A970BAL7_9GAMM</name>
<sequence>MGEALGDLAKLDAVAAGAGFLAANTLLSGIARIAVTTTAVANGDPLGLVGVGGGSRIVGATSNAERELALAANSVAGGPTTIYARDAVDLGDFSRLNVPDPAIGKLRPGEAGAAAELENYLGGTLQRAPGESGVDFIFDSNSGVNSGKSVDFLLTPDSAARANGINQYFSQNLEGFNSTLLDHVNGADIVPIDTRFLTPENVNLLKGSIGNLPPELQAKIILFK</sequence>
<dbReference type="Pfam" id="PF18664">
    <property type="entry name" value="CdiA_C_tRNase"/>
    <property type="match status" value="1"/>
</dbReference>
<evidence type="ECO:0000259" key="1">
    <source>
        <dbReference type="Pfam" id="PF18664"/>
    </source>
</evidence>
<keyword evidence="3" id="KW-1185">Reference proteome</keyword>
<dbReference type="AlphaFoldDB" id="A0A970BAL7"/>
<dbReference type="EMBL" id="JAAVXB010000016">
    <property type="protein sequence ID" value="NKF24579.1"/>
    <property type="molecule type" value="Genomic_DNA"/>
</dbReference>
<dbReference type="InterPro" id="IPR041620">
    <property type="entry name" value="CdiA_C_tRNase"/>
</dbReference>
<dbReference type="CDD" id="cd20726">
    <property type="entry name" value="CDI_toxin_BpE479_tRNase-like"/>
    <property type="match status" value="1"/>
</dbReference>
<dbReference type="Proteomes" id="UP000653472">
    <property type="component" value="Unassembled WGS sequence"/>
</dbReference>
<feature type="domain" description="CdiA C-terminal tRNase" evidence="1">
    <location>
        <begin position="108"/>
        <end position="222"/>
    </location>
</feature>
<protein>
    <recommendedName>
        <fullName evidence="1">CdiA C-terminal tRNase domain-containing protein</fullName>
    </recommendedName>
</protein>
<gene>
    <name evidence="2" type="ORF">G7Y82_19890</name>
</gene>
<proteinExistence type="predicted"/>